<evidence type="ECO:0000313" key="10">
    <source>
        <dbReference type="EMBL" id="KAK5164809.1"/>
    </source>
</evidence>
<sequence length="183" mass="19324">MSNLMDKVKGKVEGDKSSGGSTGPLKQGSKLPSVGMLKENHPVEANMDLGTLSGKNIIVSVPGAFSPTCSDQVPGYLENAEKFAAHGVKGIYVVAVNDQFTVDAWKSKLGGAKSPLVHFIADDEGKFTKAAGMDFDSVAFFGNRRSKRYAAIVEDGVVKSIWTEDDPTKVTVTSATNVLQALG</sequence>
<keyword evidence="3 7" id="KW-0049">Antioxidant</keyword>
<reference evidence="10 11" key="1">
    <citation type="submission" date="2023-08" db="EMBL/GenBank/DDBJ databases">
        <title>Black Yeasts Isolated from many extreme environments.</title>
        <authorList>
            <person name="Coleine C."/>
            <person name="Stajich J.E."/>
            <person name="Selbmann L."/>
        </authorList>
    </citation>
    <scope>NUCLEOTIDE SEQUENCE [LARGE SCALE GENOMIC DNA]</scope>
    <source>
        <strain evidence="10 11">CCFEE 5935</strain>
    </source>
</reference>
<dbReference type="GO" id="GO:0005777">
    <property type="term" value="C:peroxisome"/>
    <property type="evidence" value="ECO:0007669"/>
    <property type="project" value="TreeGrafter"/>
</dbReference>
<keyword evidence="11" id="KW-1185">Reference proteome</keyword>
<dbReference type="SUPFAM" id="SSF52833">
    <property type="entry name" value="Thioredoxin-like"/>
    <property type="match status" value="1"/>
</dbReference>
<evidence type="ECO:0000256" key="8">
    <source>
        <dbReference type="SAM" id="MobiDB-lite"/>
    </source>
</evidence>
<accession>A0AAV9NXR5</accession>
<protein>
    <recommendedName>
        <fullName evidence="9">Thioredoxin domain-containing protein</fullName>
    </recommendedName>
</protein>
<dbReference type="GO" id="GO:0042744">
    <property type="term" value="P:hydrogen peroxide catabolic process"/>
    <property type="evidence" value="ECO:0007669"/>
    <property type="project" value="TreeGrafter"/>
</dbReference>
<evidence type="ECO:0000313" key="11">
    <source>
        <dbReference type="Proteomes" id="UP001337655"/>
    </source>
</evidence>
<dbReference type="GO" id="GO:0008379">
    <property type="term" value="F:thioredoxin peroxidase activity"/>
    <property type="evidence" value="ECO:0007669"/>
    <property type="project" value="InterPro"/>
</dbReference>
<feature type="domain" description="Thioredoxin" evidence="9">
    <location>
        <begin position="25"/>
        <end position="183"/>
    </location>
</feature>
<evidence type="ECO:0000256" key="3">
    <source>
        <dbReference type="ARBA" id="ARBA00022862"/>
    </source>
</evidence>
<comment type="caution">
    <text evidence="10">The sequence shown here is derived from an EMBL/GenBank/DDBJ whole genome shotgun (WGS) entry which is preliminary data.</text>
</comment>
<dbReference type="InterPro" id="IPR037944">
    <property type="entry name" value="PRX5-like"/>
</dbReference>
<dbReference type="GO" id="GO:0005829">
    <property type="term" value="C:cytosol"/>
    <property type="evidence" value="ECO:0007669"/>
    <property type="project" value="TreeGrafter"/>
</dbReference>
<dbReference type="GO" id="GO:0045454">
    <property type="term" value="P:cell redox homeostasis"/>
    <property type="evidence" value="ECO:0007669"/>
    <property type="project" value="TreeGrafter"/>
</dbReference>
<evidence type="ECO:0000256" key="6">
    <source>
        <dbReference type="PIRSR" id="PIRSR637944-1"/>
    </source>
</evidence>
<comment type="function">
    <text evidence="7">Thiol-specific peroxidase that catalyzes the reduction of hydrogen peroxide and organic hydroperoxides to water and alcohols, respectively. Plays a role in cell protection against oxidative stress by detoxifying peroxides.</text>
</comment>
<dbReference type="PROSITE" id="PS51352">
    <property type="entry name" value="THIOREDOXIN_2"/>
    <property type="match status" value="1"/>
</dbReference>
<dbReference type="GO" id="GO:0005739">
    <property type="term" value="C:mitochondrion"/>
    <property type="evidence" value="ECO:0007669"/>
    <property type="project" value="TreeGrafter"/>
</dbReference>
<dbReference type="InterPro" id="IPR036249">
    <property type="entry name" value="Thioredoxin-like_sf"/>
</dbReference>
<dbReference type="Gene3D" id="3.40.30.10">
    <property type="entry name" value="Glutaredoxin"/>
    <property type="match status" value="1"/>
</dbReference>
<dbReference type="PANTHER" id="PTHR10430">
    <property type="entry name" value="PEROXIREDOXIN"/>
    <property type="match status" value="1"/>
</dbReference>
<keyword evidence="4 7" id="KW-0560">Oxidoreductase</keyword>
<dbReference type="PANTHER" id="PTHR10430:SF39">
    <property type="entry name" value="PEROXISOMAL MEMBRANE ASSOCIATED PROTEIN 20"/>
    <property type="match status" value="1"/>
</dbReference>
<dbReference type="CDD" id="cd03013">
    <property type="entry name" value="PRX5_like"/>
    <property type="match status" value="1"/>
</dbReference>
<keyword evidence="5 7" id="KW-0676">Redox-active center</keyword>
<feature type="region of interest" description="Disordered" evidence="8">
    <location>
        <begin position="1"/>
        <end position="33"/>
    </location>
</feature>
<name>A0AAV9NXR5_9PEZI</name>
<dbReference type="EMBL" id="JAVRRT010000018">
    <property type="protein sequence ID" value="KAK5164809.1"/>
    <property type="molecule type" value="Genomic_DNA"/>
</dbReference>
<dbReference type="GO" id="GO:0034599">
    <property type="term" value="P:cellular response to oxidative stress"/>
    <property type="evidence" value="ECO:0007669"/>
    <property type="project" value="InterPro"/>
</dbReference>
<evidence type="ECO:0000256" key="5">
    <source>
        <dbReference type="ARBA" id="ARBA00023284"/>
    </source>
</evidence>
<feature type="compositionally biased region" description="Basic and acidic residues" evidence="8">
    <location>
        <begin position="1"/>
        <end position="16"/>
    </location>
</feature>
<dbReference type="InterPro" id="IPR013740">
    <property type="entry name" value="Redoxin"/>
</dbReference>
<evidence type="ECO:0000256" key="2">
    <source>
        <dbReference type="ARBA" id="ARBA00022559"/>
    </source>
</evidence>
<dbReference type="RefSeq" id="XP_064655005.1">
    <property type="nucleotide sequence ID" value="XM_064806700.1"/>
</dbReference>
<keyword evidence="2 7" id="KW-0575">Peroxidase</keyword>
<dbReference type="InterPro" id="IPR013766">
    <property type="entry name" value="Thioredoxin_domain"/>
</dbReference>
<evidence type="ECO:0000256" key="7">
    <source>
        <dbReference type="RuleBase" id="RU366011"/>
    </source>
</evidence>
<evidence type="ECO:0000256" key="4">
    <source>
        <dbReference type="ARBA" id="ARBA00023002"/>
    </source>
</evidence>
<proteinExistence type="inferred from homology"/>
<dbReference type="Proteomes" id="UP001337655">
    <property type="component" value="Unassembled WGS sequence"/>
</dbReference>
<dbReference type="GeneID" id="89930804"/>
<organism evidence="10 11">
    <name type="scientific">Saxophila tyrrhenica</name>
    <dbReference type="NCBI Taxonomy" id="1690608"/>
    <lineage>
        <taxon>Eukaryota</taxon>
        <taxon>Fungi</taxon>
        <taxon>Dikarya</taxon>
        <taxon>Ascomycota</taxon>
        <taxon>Pezizomycotina</taxon>
        <taxon>Dothideomycetes</taxon>
        <taxon>Dothideomycetidae</taxon>
        <taxon>Mycosphaerellales</taxon>
        <taxon>Extremaceae</taxon>
        <taxon>Saxophila</taxon>
    </lineage>
</organism>
<feature type="active site" description="Cysteine sulfenic acid (-SOH) intermediate" evidence="6">
    <location>
        <position position="69"/>
    </location>
</feature>
<evidence type="ECO:0000259" key="9">
    <source>
        <dbReference type="PROSITE" id="PS51352"/>
    </source>
</evidence>
<gene>
    <name evidence="10" type="ORF">LTR77_009473</name>
</gene>
<evidence type="ECO:0000256" key="1">
    <source>
        <dbReference type="ARBA" id="ARBA00010505"/>
    </source>
</evidence>
<dbReference type="Pfam" id="PF08534">
    <property type="entry name" value="Redoxin"/>
    <property type="match status" value="1"/>
</dbReference>
<dbReference type="AlphaFoldDB" id="A0AAV9NXR5"/>
<comment type="similarity">
    <text evidence="1 7">Belongs to the peroxiredoxin family. Prx5 subfamily.</text>
</comment>